<keyword evidence="3" id="KW-0808">Transferase</keyword>
<dbReference type="SMART" id="SM00388">
    <property type="entry name" value="HisKA"/>
    <property type="match status" value="1"/>
</dbReference>
<organism evidence="6 7">
    <name type="scientific">Eubacterium plexicaudatum ASF492</name>
    <dbReference type="NCBI Taxonomy" id="1235802"/>
    <lineage>
        <taxon>Bacteria</taxon>
        <taxon>Bacillati</taxon>
        <taxon>Bacillota</taxon>
        <taxon>Clostridia</taxon>
        <taxon>Eubacteriales</taxon>
        <taxon>Eubacteriaceae</taxon>
        <taxon>Eubacterium</taxon>
    </lineage>
</organism>
<dbReference type="InterPro" id="IPR036097">
    <property type="entry name" value="HisK_dim/P_sf"/>
</dbReference>
<dbReference type="EMBL" id="AQFT01000124">
    <property type="protein sequence ID" value="EMZ21987.1"/>
    <property type="molecule type" value="Genomic_DNA"/>
</dbReference>
<dbReference type="STRING" id="1235802.C823_04074"/>
<comment type="caution">
    <text evidence="6">The sequence shown here is derived from an EMBL/GenBank/DDBJ whole genome shotgun (WGS) entry which is preliminary data.</text>
</comment>
<dbReference type="Gene3D" id="1.10.287.130">
    <property type="match status" value="1"/>
</dbReference>
<dbReference type="InterPro" id="IPR003661">
    <property type="entry name" value="HisK_dim/P_dom"/>
</dbReference>
<evidence type="ECO:0000256" key="1">
    <source>
        <dbReference type="ARBA" id="ARBA00000085"/>
    </source>
</evidence>
<dbReference type="SUPFAM" id="SSF47384">
    <property type="entry name" value="Homodimeric domain of signal transducing histidine kinase"/>
    <property type="match status" value="1"/>
</dbReference>
<dbReference type="CDD" id="cd00082">
    <property type="entry name" value="HisKA"/>
    <property type="match status" value="1"/>
</dbReference>
<dbReference type="Proteomes" id="UP000012589">
    <property type="component" value="Unassembled WGS sequence"/>
</dbReference>
<feature type="domain" description="Signal transduction histidine kinase dimerisation/phosphoacceptor" evidence="5">
    <location>
        <begin position="34"/>
        <end position="100"/>
    </location>
</feature>
<comment type="catalytic activity">
    <reaction evidence="1">
        <text>ATP + protein L-histidine = ADP + protein N-phospho-L-histidine.</text>
        <dbReference type="EC" id="2.7.13.3"/>
    </reaction>
</comment>
<dbReference type="PANTHER" id="PTHR45453">
    <property type="entry name" value="PHOSPHATE REGULON SENSOR PROTEIN PHOR"/>
    <property type="match status" value="1"/>
</dbReference>
<keyword evidence="4" id="KW-0418">Kinase</keyword>
<reference evidence="6 7" key="1">
    <citation type="journal article" date="2014" name="Genome Announc.">
        <title>Draft genome sequences of the altered schaedler flora, a defined bacterial community from gnotobiotic mice.</title>
        <authorList>
            <person name="Wannemuehler M.J."/>
            <person name="Overstreet A.M."/>
            <person name="Ward D.V."/>
            <person name="Phillips G.J."/>
        </authorList>
    </citation>
    <scope>NUCLEOTIDE SEQUENCE [LARGE SCALE GENOMIC DNA]</scope>
    <source>
        <strain evidence="6 7">ASF492</strain>
    </source>
</reference>
<dbReference type="GO" id="GO:0000155">
    <property type="term" value="F:phosphorelay sensor kinase activity"/>
    <property type="evidence" value="ECO:0007669"/>
    <property type="project" value="InterPro"/>
</dbReference>
<evidence type="ECO:0000313" key="7">
    <source>
        <dbReference type="Proteomes" id="UP000012589"/>
    </source>
</evidence>
<dbReference type="eggNOG" id="COG2205">
    <property type="taxonomic scope" value="Bacteria"/>
</dbReference>
<dbReference type="PANTHER" id="PTHR45453:SF3">
    <property type="entry name" value="HISTIDINE KINASE"/>
    <property type="match status" value="1"/>
</dbReference>
<gene>
    <name evidence="6" type="ORF">C823_04074</name>
</gene>
<evidence type="ECO:0000313" key="6">
    <source>
        <dbReference type="EMBL" id="EMZ21987.1"/>
    </source>
</evidence>
<evidence type="ECO:0000256" key="2">
    <source>
        <dbReference type="ARBA" id="ARBA00012438"/>
    </source>
</evidence>
<protein>
    <recommendedName>
        <fullName evidence="2">histidine kinase</fullName>
        <ecNumber evidence="2">2.7.13.3</ecNumber>
    </recommendedName>
</protein>
<evidence type="ECO:0000256" key="4">
    <source>
        <dbReference type="ARBA" id="ARBA00022777"/>
    </source>
</evidence>
<dbReference type="Pfam" id="PF00512">
    <property type="entry name" value="HisKA"/>
    <property type="match status" value="1"/>
</dbReference>
<dbReference type="EC" id="2.7.13.3" evidence="2"/>
<dbReference type="GO" id="GO:0016036">
    <property type="term" value="P:cellular response to phosphate starvation"/>
    <property type="evidence" value="ECO:0007669"/>
    <property type="project" value="TreeGrafter"/>
</dbReference>
<accession>N1ZYA1</accession>
<dbReference type="GO" id="GO:0005886">
    <property type="term" value="C:plasma membrane"/>
    <property type="evidence" value="ECO:0007669"/>
    <property type="project" value="TreeGrafter"/>
</dbReference>
<name>N1ZYA1_9FIRM</name>
<sequence length="108" mass="12426">MQGSGRHIKALSELQEANQKLQADIDMERRLEKQRVEFFAAASHELKTPITIIKRQLQGMLYQVGRYKDRETYLAQSLEITDTLGKMVQELLTISRLDTPGYTCKKAI</sequence>
<dbReference type="AlphaFoldDB" id="N1ZYA1"/>
<evidence type="ECO:0000259" key="5">
    <source>
        <dbReference type="SMART" id="SM00388"/>
    </source>
</evidence>
<evidence type="ECO:0000256" key="3">
    <source>
        <dbReference type="ARBA" id="ARBA00022679"/>
    </source>
</evidence>
<dbReference type="InterPro" id="IPR050351">
    <property type="entry name" value="BphY/WalK/GraS-like"/>
</dbReference>
<proteinExistence type="predicted"/>
<dbReference type="PATRIC" id="fig|1235802.3.peg.4319"/>
<dbReference type="GO" id="GO:0004721">
    <property type="term" value="F:phosphoprotein phosphatase activity"/>
    <property type="evidence" value="ECO:0007669"/>
    <property type="project" value="TreeGrafter"/>
</dbReference>
<keyword evidence="7" id="KW-1185">Reference proteome</keyword>
<dbReference type="HOGENOM" id="CLU_2193050_0_0_9"/>